<keyword evidence="4" id="KW-1185">Reference proteome</keyword>
<dbReference type="Gene3D" id="3.30.70.270">
    <property type="match status" value="1"/>
</dbReference>
<dbReference type="Pfam" id="PF00990">
    <property type="entry name" value="GGDEF"/>
    <property type="match status" value="1"/>
</dbReference>
<evidence type="ECO:0000313" key="4">
    <source>
        <dbReference type="Proteomes" id="UP000641588"/>
    </source>
</evidence>
<dbReference type="InterPro" id="IPR043128">
    <property type="entry name" value="Rev_trsase/Diguanyl_cyclase"/>
</dbReference>
<name>A0A972GP36_9BACL</name>
<feature type="transmembrane region" description="Helical" evidence="1">
    <location>
        <begin position="7"/>
        <end position="27"/>
    </location>
</feature>
<dbReference type="PROSITE" id="PS50887">
    <property type="entry name" value="GGDEF"/>
    <property type="match status" value="1"/>
</dbReference>
<proteinExistence type="predicted"/>
<comment type="caution">
    <text evidence="3">The sequence shown here is derived from an EMBL/GenBank/DDBJ whole genome shotgun (WGS) entry which is preliminary data.</text>
</comment>
<reference evidence="3" key="1">
    <citation type="submission" date="2019-10" db="EMBL/GenBank/DDBJ databases">
        <title>Description of Paenibacillus glebae sp. nov.</title>
        <authorList>
            <person name="Carlier A."/>
            <person name="Qi S."/>
        </authorList>
    </citation>
    <scope>NUCLEOTIDE SEQUENCE</scope>
    <source>
        <strain evidence="3">LMG 31456</strain>
    </source>
</reference>
<keyword evidence="1" id="KW-0812">Transmembrane</keyword>
<dbReference type="RefSeq" id="WP_171652030.1">
    <property type="nucleotide sequence ID" value="NZ_WHOD01000050.1"/>
</dbReference>
<keyword evidence="1" id="KW-0472">Membrane</keyword>
<keyword evidence="1" id="KW-1133">Transmembrane helix</keyword>
<evidence type="ECO:0000313" key="3">
    <source>
        <dbReference type="EMBL" id="NOU93823.1"/>
    </source>
</evidence>
<evidence type="ECO:0000256" key="1">
    <source>
        <dbReference type="SAM" id="Phobius"/>
    </source>
</evidence>
<accession>A0A972GP36</accession>
<feature type="transmembrane region" description="Helical" evidence="1">
    <location>
        <begin position="90"/>
        <end position="108"/>
    </location>
</feature>
<feature type="domain" description="GGDEF" evidence="2">
    <location>
        <begin position="168"/>
        <end position="291"/>
    </location>
</feature>
<sequence>MNLSGRIYANTFVQLLAVIFLTLYVYFTRHLYPINYVWFILAVSLGVLGCIRIVNEALLACLIIVILYGCYTLYMLYMGNPHYQIGWNDIIWLLVFPFYALVGGINRNDARAKTWGMRNMGISTDSELDEPYPTDGTIELDTMMGFADSTRFMGKLQEEVFRGLRAKRTLTLMLIEVQYFQEFKNEYGHEQTQLLVHRVAELIRDVMRDVDCKGYLGDGLFAVILTGSDQMNVSISIEWMDDKFNSLLLSRPRREGSVKARLRYGRSECPQDGMNFQEIYDKAKLDLIISV</sequence>
<dbReference type="AlphaFoldDB" id="A0A972GP36"/>
<dbReference type="InterPro" id="IPR029787">
    <property type="entry name" value="Nucleotide_cyclase"/>
</dbReference>
<feature type="transmembrane region" description="Helical" evidence="1">
    <location>
        <begin position="33"/>
        <end position="51"/>
    </location>
</feature>
<organism evidence="3 4">
    <name type="scientific">Paenibacillus foliorum</name>
    <dbReference type="NCBI Taxonomy" id="2654974"/>
    <lineage>
        <taxon>Bacteria</taxon>
        <taxon>Bacillati</taxon>
        <taxon>Bacillota</taxon>
        <taxon>Bacilli</taxon>
        <taxon>Bacillales</taxon>
        <taxon>Paenibacillaceae</taxon>
        <taxon>Paenibacillus</taxon>
    </lineage>
</organism>
<feature type="transmembrane region" description="Helical" evidence="1">
    <location>
        <begin position="58"/>
        <end position="78"/>
    </location>
</feature>
<gene>
    <name evidence="3" type="ORF">GC093_11390</name>
</gene>
<dbReference type="NCBIfam" id="TIGR00254">
    <property type="entry name" value="GGDEF"/>
    <property type="match status" value="1"/>
</dbReference>
<protein>
    <submittedName>
        <fullName evidence="3">Diguanylate cyclase</fullName>
    </submittedName>
</protein>
<dbReference type="EMBL" id="WHOD01000050">
    <property type="protein sequence ID" value="NOU93823.1"/>
    <property type="molecule type" value="Genomic_DNA"/>
</dbReference>
<dbReference type="Proteomes" id="UP000641588">
    <property type="component" value="Unassembled WGS sequence"/>
</dbReference>
<evidence type="ECO:0000259" key="2">
    <source>
        <dbReference type="PROSITE" id="PS50887"/>
    </source>
</evidence>
<dbReference type="SUPFAM" id="SSF55073">
    <property type="entry name" value="Nucleotide cyclase"/>
    <property type="match status" value="1"/>
</dbReference>
<dbReference type="InterPro" id="IPR000160">
    <property type="entry name" value="GGDEF_dom"/>
</dbReference>